<evidence type="ECO:0000256" key="5">
    <source>
        <dbReference type="ARBA" id="ARBA00022792"/>
    </source>
</evidence>
<dbReference type="GO" id="GO:0005743">
    <property type="term" value="C:mitochondrial inner membrane"/>
    <property type="evidence" value="ECO:0007669"/>
    <property type="project" value="UniProtKB-SubCell"/>
</dbReference>
<dbReference type="AlphaFoldDB" id="A0A1J1I997"/>
<dbReference type="PANTHER" id="PTHR15099:SF2">
    <property type="entry name" value="TRANSMEMBRANE PROTEIN 11, MITOCHONDRIAL"/>
    <property type="match status" value="1"/>
</dbReference>
<dbReference type="EMBL" id="CVRI01000042">
    <property type="protein sequence ID" value="CRK95542.1"/>
    <property type="molecule type" value="Genomic_DNA"/>
</dbReference>
<feature type="transmembrane region" description="Helical" evidence="9">
    <location>
        <begin position="158"/>
        <end position="176"/>
    </location>
</feature>
<dbReference type="Proteomes" id="UP000183832">
    <property type="component" value="Unassembled WGS sequence"/>
</dbReference>
<keyword evidence="11" id="KW-1185">Reference proteome</keyword>
<organism evidence="10 11">
    <name type="scientific">Clunio marinus</name>
    <dbReference type="NCBI Taxonomy" id="568069"/>
    <lineage>
        <taxon>Eukaryota</taxon>
        <taxon>Metazoa</taxon>
        <taxon>Ecdysozoa</taxon>
        <taxon>Arthropoda</taxon>
        <taxon>Hexapoda</taxon>
        <taxon>Insecta</taxon>
        <taxon>Pterygota</taxon>
        <taxon>Neoptera</taxon>
        <taxon>Endopterygota</taxon>
        <taxon>Diptera</taxon>
        <taxon>Nematocera</taxon>
        <taxon>Chironomoidea</taxon>
        <taxon>Chironomidae</taxon>
        <taxon>Clunio</taxon>
    </lineage>
</organism>
<dbReference type="Pfam" id="PF14972">
    <property type="entry name" value="Mito_morph_reg"/>
    <property type="match status" value="1"/>
</dbReference>
<evidence type="ECO:0000256" key="1">
    <source>
        <dbReference type="ARBA" id="ARBA00002812"/>
    </source>
</evidence>
<dbReference type="STRING" id="568069.A0A1J1I997"/>
<evidence type="ECO:0000313" key="11">
    <source>
        <dbReference type="Proteomes" id="UP000183832"/>
    </source>
</evidence>
<evidence type="ECO:0000256" key="2">
    <source>
        <dbReference type="ARBA" id="ARBA00004448"/>
    </source>
</evidence>
<proteinExistence type="inferred from homology"/>
<comment type="function">
    <text evidence="1">Plays a role in mitochondrial morphogenesis.</text>
</comment>
<evidence type="ECO:0000256" key="7">
    <source>
        <dbReference type="ARBA" id="ARBA00023128"/>
    </source>
</evidence>
<keyword evidence="8 9" id="KW-0472">Membrane</keyword>
<keyword evidence="5" id="KW-0999">Mitochondrion inner membrane</keyword>
<sequence>MSVYGDYKRLSPIDELKSPTVHLIREIYDGENAHDNFILDLDRALVEKYDYIIVEPAKVADETSRWIIVGNCLHKTAVLSGIASTVSAFVWPRNIAACASVGFVSLFCSTLYAVSWDTDPCVQYQIEKNPKKLPRFPNLNDFTSPVVLKYKSNKKKKYFHRSLTTIAIGVCVFRIYELLK</sequence>
<keyword evidence="4 9" id="KW-0812">Transmembrane</keyword>
<dbReference type="OrthoDB" id="9970856at2759"/>
<gene>
    <name evidence="10" type="ORF">CLUMA_CG009007</name>
</gene>
<evidence type="ECO:0000256" key="8">
    <source>
        <dbReference type="ARBA" id="ARBA00023136"/>
    </source>
</evidence>
<accession>A0A1J1I997</accession>
<evidence type="ECO:0000256" key="6">
    <source>
        <dbReference type="ARBA" id="ARBA00022989"/>
    </source>
</evidence>
<evidence type="ECO:0000313" key="10">
    <source>
        <dbReference type="EMBL" id="CRK95542.1"/>
    </source>
</evidence>
<comment type="subcellular location">
    <subcellularLocation>
        <location evidence="2">Mitochondrion inner membrane</location>
        <topology evidence="2">Multi-pass membrane protein</topology>
    </subcellularLocation>
</comment>
<comment type="similarity">
    <text evidence="3">Belongs to the TMEM11 family.</text>
</comment>
<keyword evidence="6 9" id="KW-1133">Transmembrane helix</keyword>
<name>A0A1J1I997_9DIPT</name>
<keyword evidence="7" id="KW-0496">Mitochondrion</keyword>
<dbReference type="PANTHER" id="PTHR15099">
    <property type="entry name" value="PROTEIN PM1"/>
    <property type="match status" value="1"/>
</dbReference>
<dbReference type="InterPro" id="IPR026120">
    <property type="entry name" value="TMEM11"/>
</dbReference>
<protein>
    <submittedName>
        <fullName evidence="10">CLUMA_CG009007, isoform A</fullName>
    </submittedName>
</protein>
<evidence type="ECO:0000256" key="9">
    <source>
        <dbReference type="SAM" id="Phobius"/>
    </source>
</evidence>
<dbReference type="GO" id="GO:0007007">
    <property type="term" value="P:inner mitochondrial membrane organization"/>
    <property type="evidence" value="ECO:0007669"/>
    <property type="project" value="TreeGrafter"/>
</dbReference>
<reference evidence="10 11" key="1">
    <citation type="submission" date="2015-04" db="EMBL/GenBank/DDBJ databases">
        <authorList>
            <person name="Syromyatnikov M.Y."/>
            <person name="Popov V.N."/>
        </authorList>
    </citation>
    <scope>NUCLEOTIDE SEQUENCE [LARGE SCALE GENOMIC DNA]</scope>
</reference>
<evidence type="ECO:0000256" key="3">
    <source>
        <dbReference type="ARBA" id="ARBA00006060"/>
    </source>
</evidence>
<evidence type="ECO:0000256" key="4">
    <source>
        <dbReference type="ARBA" id="ARBA00022692"/>
    </source>
</evidence>